<evidence type="ECO:0000259" key="1">
    <source>
        <dbReference type="SMART" id="SM01043"/>
    </source>
</evidence>
<dbReference type="RefSeq" id="WP_095491107.1">
    <property type="nucleotide sequence ID" value="NZ_NPKJ01000013.1"/>
</dbReference>
<accession>A0A271LUM2</accession>
<dbReference type="OrthoDB" id="7888886at2"/>
<dbReference type="InterPro" id="IPR051677">
    <property type="entry name" value="AfsR-DnrI-RedD_regulator"/>
</dbReference>
<proteinExistence type="predicted"/>
<dbReference type="PANTHER" id="PTHR35807:SF2">
    <property type="entry name" value="TRANSCRIPTIONAL ACTIVATOR DOMAIN"/>
    <property type="match status" value="1"/>
</dbReference>
<keyword evidence="3" id="KW-1185">Reference proteome</keyword>
<evidence type="ECO:0000313" key="2">
    <source>
        <dbReference type="EMBL" id="PAQ11881.1"/>
    </source>
</evidence>
<dbReference type="Gene3D" id="1.25.40.10">
    <property type="entry name" value="Tetratricopeptide repeat domain"/>
    <property type="match status" value="2"/>
</dbReference>
<protein>
    <recommendedName>
        <fullName evidence="1">Bacterial transcriptional activator domain-containing protein</fullName>
    </recommendedName>
</protein>
<organism evidence="2 3">
    <name type="scientific">Mesorhizobium temperatum</name>
    <dbReference type="NCBI Taxonomy" id="241416"/>
    <lineage>
        <taxon>Bacteria</taxon>
        <taxon>Pseudomonadati</taxon>
        <taxon>Pseudomonadota</taxon>
        <taxon>Alphaproteobacteria</taxon>
        <taxon>Hyphomicrobiales</taxon>
        <taxon>Phyllobacteriaceae</taxon>
        <taxon>Mesorhizobium</taxon>
    </lineage>
</organism>
<dbReference type="Proteomes" id="UP000216442">
    <property type="component" value="Unassembled WGS sequence"/>
</dbReference>
<name>A0A271LUM2_9HYPH</name>
<dbReference type="AlphaFoldDB" id="A0A271LUM2"/>
<dbReference type="GO" id="GO:0003677">
    <property type="term" value="F:DNA binding"/>
    <property type="evidence" value="ECO:0007669"/>
    <property type="project" value="InterPro"/>
</dbReference>
<evidence type="ECO:0000313" key="3">
    <source>
        <dbReference type="Proteomes" id="UP000216442"/>
    </source>
</evidence>
<dbReference type="SUPFAM" id="SSF46894">
    <property type="entry name" value="C-terminal effector domain of the bipartite response regulators"/>
    <property type="match status" value="1"/>
</dbReference>
<feature type="domain" description="Bacterial transcriptional activator" evidence="1">
    <location>
        <begin position="113"/>
        <end position="249"/>
    </location>
</feature>
<comment type="caution">
    <text evidence="2">The sequence shown here is derived from an EMBL/GenBank/DDBJ whole genome shotgun (WGS) entry which is preliminary data.</text>
</comment>
<dbReference type="InterPro" id="IPR036388">
    <property type="entry name" value="WH-like_DNA-bd_sf"/>
</dbReference>
<reference evidence="2 3" key="1">
    <citation type="submission" date="2017-08" db="EMBL/GenBank/DDBJ databases">
        <title>Mesorhizobium wenxinae sp. nov., a novel rhizobial species isolated from root nodules of chickpea (Cicer arietinum L.).</title>
        <authorList>
            <person name="Zhang J."/>
        </authorList>
    </citation>
    <scope>NUCLEOTIDE SEQUENCE [LARGE SCALE GENOMIC DNA]</scope>
    <source>
        <strain evidence="2 3">SDW018</strain>
    </source>
</reference>
<dbReference type="PANTHER" id="PTHR35807">
    <property type="entry name" value="TRANSCRIPTIONAL REGULATOR REDD-RELATED"/>
    <property type="match status" value="1"/>
</dbReference>
<sequence>MDQYSQAASRSRETPSFHIETLGIFRMSHGAVNCTFKSRKAQALFAYLAFCKNMIESRERLAGLLWGENSEEAARTSLRQLISGIKKETKQFPLQIFDCDRNNVWLQPIHVSSDAATHIADLEQNIVPEVMITQQRLFGGFLVNLRDIDPSFDMWLSVQREYLHDRAVKLLQDQARREQNDAKRERFATAIHKLDPTHEEACRILMQCRASRGDTAGALRIYNDLWELLGTDYDMEPSPQTQALVAEIKTAKPLPAPPSHVPQLASAVPAAAHLLGDGGIAAQARAEPPLILVHPFLYEAVHAIRINGFRHELIAAMTRFRDWSVREHSASDDALPPSGRKVYDLLATATGEDSELHIAVLLRRRSDGHYMWSENSEIEIGNWHRARLQIVRHLAAALDVQISAERLSTTAGLPDMDLDIYDRWLRGNELLSRWRPADESRSEGIFRSIIRDAPDFAPAHASLAQILNSRHLIFPGLMRDRKREQEALKLANMASKLAPMDSRTKLTLAWSYLMNEKYEQAIYCYGLALKMNDNDPWTLISCAQGLAYCGEKALADEIAQRALRVGYGAEPVHWAYHACIRFLFGNSEGAVEAADLAEDATFFVGGLKAAAQAELGLKEAALEEAAAFFRRASDSWHGEAPASPKATLEWFCQCLPIRLMADRERLHSGILATGLLDLAG</sequence>
<dbReference type="Gene3D" id="1.10.10.10">
    <property type="entry name" value="Winged helix-like DNA-binding domain superfamily/Winged helix DNA-binding domain"/>
    <property type="match status" value="1"/>
</dbReference>
<dbReference type="InterPro" id="IPR005158">
    <property type="entry name" value="BTAD"/>
</dbReference>
<dbReference type="InterPro" id="IPR016032">
    <property type="entry name" value="Sig_transdc_resp-reg_C-effctor"/>
</dbReference>
<dbReference type="InterPro" id="IPR011990">
    <property type="entry name" value="TPR-like_helical_dom_sf"/>
</dbReference>
<dbReference type="GO" id="GO:0006355">
    <property type="term" value="P:regulation of DNA-templated transcription"/>
    <property type="evidence" value="ECO:0007669"/>
    <property type="project" value="InterPro"/>
</dbReference>
<dbReference type="EMBL" id="NPKJ01000013">
    <property type="protein sequence ID" value="PAQ11881.1"/>
    <property type="molecule type" value="Genomic_DNA"/>
</dbReference>
<gene>
    <name evidence="2" type="ORF">CIT26_02585</name>
</gene>
<dbReference type="SMART" id="SM01043">
    <property type="entry name" value="BTAD"/>
    <property type="match status" value="1"/>
</dbReference>
<dbReference type="Pfam" id="PF03704">
    <property type="entry name" value="BTAD"/>
    <property type="match status" value="1"/>
</dbReference>
<dbReference type="SUPFAM" id="SSF48452">
    <property type="entry name" value="TPR-like"/>
    <property type="match status" value="2"/>
</dbReference>